<dbReference type="EMBL" id="CALNXJ010000026">
    <property type="protein sequence ID" value="CAH3132360.1"/>
    <property type="molecule type" value="Genomic_DNA"/>
</dbReference>
<evidence type="ECO:0000259" key="1">
    <source>
        <dbReference type="Pfam" id="PF08241"/>
    </source>
</evidence>
<accession>A0AAU9X1J1</accession>
<dbReference type="SUPFAM" id="SSF53335">
    <property type="entry name" value="S-adenosyl-L-methionine-dependent methyltransferases"/>
    <property type="match status" value="1"/>
</dbReference>
<feature type="non-terminal residue" evidence="2">
    <location>
        <position position="153"/>
    </location>
</feature>
<dbReference type="GO" id="GO:0008757">
    <property type="term" value="F:S-adenosylmethionine-dependent methyltransferase activity"/>
    <property type="evidence" value="ECO:0007669"/>
    <property type="project" value="InterPro"/>
</dbReference>
<comment type="caution">
    <text evidence="2">The sequence shown here is derived from an EMBL/GenBank/DDBJ whole genome shotgun (WGS) entry which is preliminary data.</text>
</comment>
<dbReference type="Gene3D" id="3.40.50.150">
    <property type="entry name" value="Vaccinia Virus protein VP39"/>
    <property type="match status" value="1"/>
</dbReference>
<keyword evidence="3" id="KW-1185">Reference proteome</keyword>
<gene>
    <name evidence="2" type="ORF">PMEA_00014686</name>
</gene>
<dbReference type="CDD" id="cd02440">
    <property type="entry name" value="AdoMet_MTases"/>
    <property type="match status" value="1"/>
</dbReference>
<reference evidence="2 3" key="1">
    <citation type="submission" date="2022-05" db="EMBL/GenBank/DDBJ databases">
        <authorList>
            <consortium name="Genoscope - CEA"/>
            <person name="William W."/>
        </authorList>
    </citation>
    <scope>NUCLEOTIDE SEQUENCE [LARGE SCALE GENOMIC DNA]</scope>
</reference>
<name>A0AAU9X1J1_9CNID</name>
<dbReference type="AlphaFoldDB" id="A0AAU9X1J1"/>
<dbReference type="Pfam" id="PF08241">
    <property type="entry name" value="Methyltransf_11"/>
    <property type="match status" value="1"/>
</dbReference>
<proteinExistence type="predicted"/>
<feature type="domain" description="Methyltransferase type 11" evidence="1">
    <location>
        <begin position="52"/>
        <end position="141"/>
    </location>
</feature>
<evidence type="ECO:0000313" key="3">
    <source>
        <dbReference type="Proteomes" id="UP001159428"/>
    </source>
</evidence>
<organism evidence="2 3">
    <name type="scientific">Pocillopora meandrina</name>
    <dbReference type="NCBI Taxonomy" id="46732"/>
    <lineage>
        <taxon>Eukaryota</taxon>
        <taxon>Metazoa</taxon>
        <taxon>Cnidaria</taxon>
        <taxon>Anthozoa</taxon>
        <taxon>Hexacorallia</taxon>
        <taxon>Scleractinia</taxon>
        <taxon>Astrocoeniina</taxon>
        <taxon>Pocilloporidae</taxon>
        <taxon>Pocillopora</taxon>
    </lineage>
</organism>
<sequence length="153" mass="17069">MNSNVSMLHGQQHMTRNIQRRALHISSHWPNLCITPLKKFTRTNQWVKIKIDAGAGTGLVGIELKKLGYTNLYVLDISTEMLREAKKKEVYTEFIYTSLNGQSIPQIKSGQFDALTCGGALITGRIGSSAFVEMIRMVKTGRSFSGVYRGTDV</sequence>
<evidence type="ECO:0000313" key="2">
    <source>
        <dbReference type="EMBL" id="CAH3132360.1"/>
    </source>
</evidence>
<protein>
    <recommendedName>
        <fullName evidence="1">Methyltransferase type 11 domain-containing protein</fullName>
    </recommendedName>
</protein>
<dbReference type="InterPro" id="IPR029063">
    <property type="entry name" value="SAM-dependent_MTases_sf"/>
</dbReference>
<dbReference type="InterPro" id="IPR013216">
    <property type="entry name" value="Methyltransf_11"/>
</dbReference>
<dbReference type="Proteomes" id="UP001159428">
    <property type="component" value="Unassembled WGS sequence"/>
</dbReference>